<evidence type="ECO:0000256" key="7">
    <source>
        <dbReference type="ARBA" id="ARBA00023015"/>
    </source>
</evidence>
<comment type="subcellular location">
    <subcellularLocation>
        <location evidence="1">Nucleus</location>
    </subcellularLocation>
</comment>
<dbReference type="PROSITE" id="PS50804">
    <property type="entry name" value="SCAN_BOX"/>
    <property type="match status" value="1"/>
</dbReference>
<dbReference type="AlphaFoldDB" id="A0A803T181"/>
<name>A0A803T181_ANOCA</name>
<feature type="domain" description="C2H2-type" evidence="13">
    <location>
        <begin position="427"/>
        <end position="454"/>
    </location>
</feature>
<evidence type="ECO:0000256" key="10">
    <source>
        <dbReference type="ARBA" id="ARBA00023242"/>
    </source>
</evidence>
<dbReference type="GO" id="GO:0006357">
    <property type="term" value="P:regulation of transcription by RNA polymerase II"/>
    <property type="evidence" value="ECO:0000318"/>
    <property type="project" value="GO_Central"/>
</dbReference>
<keyword evidence="10" id="KW-0539">Nucleus</keyword>
<reference evidence="15" key="3">
    <citation type="submission" date="2025-09" db="UniProtKB">
        <authorList>
            <consortium name="Ensembl"/>
        </authorList>
    </citation>
    <scope>IDENTIFICATION</scope>
</reference>
<dbReference type="PANTHER" id="PTHR23235:SF178">
    <property type="entry name" value="C2H2-TYPE DOMAIN-CONTAINING PROTEIN-RELATED"/>
    <property type="match status" value="1"/>
</dbReference>
<keyword evidence="7" id="KW-0805">Transcription regulation</keyword>
<keyword evidence="6" id="KW-0862">Zinc</keyword>
<feature type="domain" description="C2H2-type" evidence="13">
    <location>
        <begin position="483"/>
        <end position="510"/>
    </location>
</feature>
<dbReference type="PANTHER" id="PTHR23235">
    <property type="entry name" value="KRUEPPEL-LIKE TRANSCRIPTION FACTOR"/>
    <property type="match status" value="1"/>
</dbReference>
<sequence length="545" mass="62401">MKMETREDLTSLIPRQVSWEVRGSCHVGTTEAFLQSTPKEVKQEPDNSLQQWETQWQEFLKSLEGPHPNWGTSQSREEPWDDAKAFLASFEQVAQACRWPKEEWVPRLLPALSGEAKRAFTGLEAEGREDYGKVKAAILHKDAMRREKVRQCFRRFRYREAEGPREAYRQLQELCCRWLKAERHSKEQILELLVLEQFLAVLPPEIEAWVKECGPETCSQAVALAEYFLKKQREAKGQANQVPLKEEETVGSPEGGQALPDTELSVETKQEDDDGDTGPLGDERKSENERQPGEDSSERTECEALKENVWGEDGPVSQDGSLTEEKSFPFQVGYSHEITIQQESEEEERGTAVSSVHSRYCPENESDLMFVNTLNQSGKLNECERPHEGTSSNIYLNQSISADRRQCMNLDLGKMNYPRIPKGKKPYRCLECGKCFGQRAHLKSHQIIHTGEKPYKCLECGKCFGRNTHLTLHKRIHTGEKPYQCLECGKCFSQKANLHKHQKIHTGKKPYQCLECGKCFGQSTHITSHQRIHGERRCLTKISIC</sequence>
<dbReference type="InParanoid" id="A0A803T181"/>
<keyword evidence="5 11" id="KW-0863">Zinc-finger</keyword>
<dbReference type="FunFam" id="3.30.160.60:FF:000389">
    <property type="entry name" value="Zinc finger protein"/>
    <property type="match status" value="1"/>
</dbReference>
<dbReference type="GO" id="GO:0005634">
    <property type="term" value="C:nucleus"/>
    <property type="evidence" value="ECO:0007669"/>
    <property type="project" value="UniProtKB-SubCell"/>
</dbReference>
<keyword evidence="9" id="KW-0804">Transcription</keyword>
<feature type="domain" description="SCAN box" evidence="14">
    <location>
        <begin position="150"/>
        <end position="226"/>
    </location>
</feature>
<evidence type="ECO:0000256" key="4">
    <source>
        <dbReference type="ARBA" id="ARBA00022737"/>
    </source>
</evidence>
<evidence type="ECO:0000313" key="15">
    <source>
        <dbReference type="Ensembl" id="ENSACAP00000028971.1"/>
    </source>
</evidence>
<dbReference type="Proteomes" id="UP000001646">
    <property type="component" value="Unplaced"/>
</dbReference>
<evidence type="ECO:0000256" key="12">
    <source>
        <dbReference type="SAM" id="MobiDB-lite"/>
    </source>
</evidence>
<keyword evidence="3" id="KW-0479">Metal-binding</keyword>
<dbReference type="PROSITE" id="PS00028">
    <property type="entry name" value="ZINC_FINGER_C2H2_1"/>
    <property type="match status" value="4"/>
</dbReference>
<evidence type="ECO:0000259" key="13">
    <source>
        <dbReference type="PROSITE" id="PS50157"/>
    </source>
</evidence>
<comment type="similarity">
    <text evidence="2">Belongs to the krueppel C2H2-type zinc-finger protein family.</text>
</comment>
<evidence type="ECO:0000256" key="5">
    <source>
        <dbReference type="ARBA" id="ARBA00022771"/>
    </source>
</evidence>
<keyword evidence="8" id="KW-0238">DNA-binding</keyword>
<dbReference type="GeneTree" id="ENSGT00940000154715"/>
<evidence type="ECO:0000256" key="1">
    <source>
        <dbReference type="ARBA" id="ARBA00004123"/>
    </source>
</evidence>
<dbReference type="GO" id="GO:0000978">
    <property type="term" value="F:RNA polymerase II cis-regulatory region sequence-specific DNA binding"/>
    <property type="evidence" value="ECO:0000318"/>
    <property type="project" value="GO_Central"/>
</dbReference>
<reference evidence="15" key="2">
    <citation type="submission" date="2025-08" db="UniProtKB">
        <authorList>
            <consortium name="Ensembl"/>
        </authorList>
    </citation>
    <scope>IDENTIFICATION</scope>
</reference>
<organism evidence="15 16">
    <name type="scientific">Anolis carolinensis</name>
    <name type="common">Green anole</name>
    <name type="synonym">American chameleon</name>
    <dbReference type="NCBI Taxonomy" id="28377"/>
    <lineage>
        <taxon>Eukaryota</taxon>
        <taxon>Metazoa</taxon>
        <taxon>Chordata</taxon>
        <taxon>Craniata</taxon>
        <taxon>Vertebrata</taxon>
        <taxon>Euteleostomi</taxon>
        <taxon>Lepidosauria</taxon>
        <taxon>Squamata</taxon>
        <taxon>Bifurcata</taxon>
        <taxon>Unidentata</taxon>
        <taxon>Episquamata</taxon>
        <taxon>Toxicofera</taxon>
        <taxon>Iguania</taxon>
        <taxon>Dactyloidae</taxon>
        <taxon>Anolis</taxon>
    </lineage>
</organism>
<feature type="region of interest" description="Disordered" evidence="12">
    <location>
        <begin position="236"/>
        <end position="322"/>
    </location>
</feature>
<dbReference type="SUPFAM" id="SSF57667">
    <property type="entry name" value="beta-beta-alpha zinc fingers"/>
    <property type="match status" value="2"/>
</dbReference>
<evidence type="ECO:0000313" key="16">
    <source>
        <dbReference type="Proteomes" id="UP000001646"/>
    </source>
</evidence>
<dbReference type="InterPro" id="IPR003309">
    <property type="entry name" value="SCAN_dom"/>
</dbReference>
<protein>
    <submittedName>
        <fullName evidence="15">Uncharacterized protein</fullName>
    </submittedName>
</protein>
<dbReference type="SMART" id="SM00355">
    <property type="entry name" value="ZnF_C2H2"/>
    <property type="match status" value="4"/>
</dbReference>
<evidence type="ECO:0000256" key="8">
    <source>
        <dbReference type="ARBA" id="ARBA00023125"/>
    </source>
</evidence>
<dbReference type="InterPro" id="IPR038269">
    <property type="entry name" value="SCAN_sf"/>
</dbReference>
<dbReference type="FunFam" id="1.10.4020.10:FF:000001">
    <property type="entry name" value="zinc finger protein 263 isoform X1"/>
    <property type="match status" value="1"/>
</dbReference>
<evidence type="ECO:0000256" key="3">
    <source>
        <dbReference type="ARBA" id="ARBA00022723"/>
    </source>
</evidence>
<dbReference type="FunFam" id="3.30.160.60:FF:001270">
    <property type="entry name" value="zinc finger protein 583 isoform X1"/>
    <property type="match status" value="1"/>
</dbReference>
<dbReference type="InterPro" id="IPR013087">
    <property type="entry name" value="Znf_C2H2_type"/>
</dbReference>
<dbReference type="Gene3D" id="1.10.4020.10">
    <property type="entry name" value="DNA breaking-rejoining enzymes"/>
    <property type="match status" value="1"/>
</dbReference>
<feature type="domain" description="C2H2-type" evidence="13">
    <location>
        <begin position="511"/>
        <end position="538"/>
    </location>
</feature>
<dbReference type="FunFam" id="3.30.160.60:FF:000755">
    <property type="entry name" value="zinc finger protein 174"/>
    <property type="match status" value="1"/>
</dbReference>
<dbReference type="CDD" id="cd07936">
    <property type="entry name" value="SCAN"/>
    <property type="match status" value="1"/>
</dbReference>
<feature type="domain" description="C2H2-type" evidence="13">
    <location>
        <begin position="455"/>
        <end position="482"/>
    </location>
</feature>
<dbReference type="SMART" id="SM00431">
    <property type="entry name" value="SCAN"/>
    <property type="match status" value="1"/>
</dbReference>
<dbReference type="Ensembl" id="ENSACAT00000046982.1">
    <property type="protein sequence ID" value="ENSACAP00000028971.1"/>
    <property type="gene ID" value="ENSACAG00000042119.1"/>
</dbReference>
<accession>A0A803T181</accession>
<evidence type="ECO:0000259" key="14">
    <source>
        <dbReference type="PROSITE" id="PS50804"/>
    </source>
</evidence>
<feature type="compositionally biased region" description="Basic and acidic residues" evidence="12">
    <location>
        <begin position="281"/>
        <end position="306"/>
    </location>
</feature>
<keyword evidence="16" id="KW-1185">Reference proteome</keyword>
<dbReference type="GO" id="GO:0000981">
    <property type="term" value="F:DNA-binding transcription factor activity, RNA polymerase II-specific"/>
    <property type="evidence" value="ECO:0000318"/>
    <property type="project" value="GO_Central"/>
</dbReference>
<dbReference type="PROSITE" id="PS50157">
    <property type="entry name" value="ZINC_FINGER_C2H2_2"/>
    <property type="match status" value="4"/>
</dbReference>
<dbReference type="FunFam" id="3.30.160.60:FF:001498">
    <property type="entry name" value="Zinc finger protein 404"/>
    <property type="match status" value="1"/>
</dbReference>
<dbReference type="GO" id="GO:0008270">
    <property type="term" value="F:zinc ion binding"/>
    <property type="evidence" value="ECO:0007669"/>
    <property type="project" value="UniProtKB-KW"/>
</dbReference>
<dbReference type="InterPro" id="IPR036236">
    <property type="entry name" value="Znf_C2H2_sf"/>
</dbReference>
<reference evidence="15" key="1">
    <citation type="submission" date="2009-12" db="EMBL/GenBank/DDBJ databases">
        <title>The Genome Sequence of Anolis carolinensis (Green Anole Lizard).</title>
        <authorList>
            <consortium name="The Genome Sequencing Platform"/>
            <person name="Di Palma F."/>
            <person name="Alfoldi J."/>
            <person name="Heiman D."/>
            <person name="Young S."/>
            <person name="Grabherr M."/>
            <person name="Johnson J."/>
            <person name="Lander E.S."/>
            <person name="Lindblad-Toh K."/>
        </authorList>
    </citation>
    <scope>NUCLEOTIDE SEQUENCE [LARGE SCALE GENOMIC DNA]</scope>
    <source>
        <strain evidence="15">JBL SC #1</strain>
    </source>
</reference>
<evidence type="ECO:0000256" key="2">
    <source>
        <dbReference type="ARBA" id="ARBA00006991"/>
    </source>
</evidence>
<proteinExistence type="inferred from homology"/>
<evidence type="ECO:0000256" key="9">
    <source>
        <dbReference type="ARBA" id="ARBA00023163"/>
    </source>
</evidence>
<keyword evidence="4" id="KW-0677">Repeat</keyword>
<evidence type="ECO:0000256" key="6">
    <source>
        <dbReference type="ARBA" id="ARBA00022833"/>
    </source>
</evidence>
<dbReference type="Pfam" id="PF02023">
    <property type="entry name" value="SCAN"/>
    <property type="match status" value="1"/>
</dbReference>
<evidence type="ECO:0000256" key="11">
    <source>
        <dbReference type="PROSITE-ProRule" id="PRU00042"/>
    </source>
</evidence>
<dbReference type="Pfam" id="PF00096">
    <property type="entry name" value="zf-C2H2"/>
    <property type="match status" value="4"/>
</dbReference>
<dbReference type="SUPFAM" id="SSF47353">
    <property type="entry name" value="Retrovirus capsid dimerization domain-like"/>
    <property type="match status" value="1"/>
</dbReference>
<dbReference type="Gene3D" id="3.30.160.60">
    <property type="entry name" value="Classic Zinc Finger"/>
    <property type="match status" value="4"/>
</dbReference>